<dbReference type="PROSITE" id="PS52016">
    <property type="entry name" value="TONB_DEPENDENT_REC_3"/>
    <property type="match status" value="1"/>
</dbReference>
<dbReference type="InterPro" id="IPR008969">
    <property type="entry name" value="CarboxyPept-like_regulatory"/>
</dbReference>
<evidence type="ECO:0000313" key="19">
    <source>
        <dbReference type="EMBL" id="GGF21390.1"/>
    </source>
</evidence>
<keyword evidence="20" id="KW-1185">Reference proteome</keyword>
<evidence type="ECO:0000256" key="12">
    <source>
        <dbReference type="ARBA" id="ARBA00023170"/>
    </source>
</evidence>
<feature type="domain" description="TonB-dependent receptor plug" evidence="18">
    <location>
        <begin position="156"/>
        <end position="253"/>
    </location>
</feature>
<reference evidence="20" key="1">
    <citation type="journal article" date="2019" name="Int. J. Syst. Evol. Microbiol.">
        <title>The Global Catalogue of Microorganisms (GCM) 10K type strain sequencing project: providing services to taxonomists for standard genome sequencing and annotation.</title>
        <authorList>
            <consortium name="The Broad Institute Genomics Platform"/>
            <consortium name="The Broad Institute Genome Sequencing Center for Infectious Disease"/>
            <person name="Wu L."/>
            <person name="Ma J."/>
        </authorList>
    </citation>
    <scope>NUCLEOTIDE SEQUENCE [LARGE SCALE GENOMIC DNA]</scope>
    <source>
        <strain evidence="20">CGMCC 1.15197</strain>
    </source>
</reference>
<dbReference type="Gene3D" id="2.60.40.1120">
    <property type="entry name" value="Carboxypeptidase-like, regulatory domain"/>
    <property type="match status" value="1"/>
</dbReference>
<keyword evidence="13 14" id="KW-0998">Cell outer membrane</keyword>
<dbReference type="Proteomes" id="UP000632273">
    <property type="component" value="Unassembled WGS sequence"/>
</dbReference>
<evidence type="ECO:0000256" key="13">
    <source>
        <dbReference type="ARBA" id="ARBA00023237"/>
    </source>
</evidence>
<keyword evidence="6 14" id="KW-0812">Transmembrane</keyword>
<dbReference type="PANTHER" id="PTHR32552:SF68">
    <property type="entry name" value="FERRICHROME OUTER MEMBRANE TRANSPORTER_PHAGE RECEPTOR"/>
    <property type="match status" value="1"/>
</dbReference>
<dbReference type="InterPro" id="IPR036942">
    <property type="entry name" value="Beta-barrel_TonB_sf"/>
</dbReference>
<dbReference type="PANTHER" id="PTHR32552">
    <property type="entry name" value="FERRICHROME IRON RECEPTOR-RELATED"/>
    <property type="match status" value="1"/>
</dbReference>
<evidence type="ECO:0000256" key="6">
    <source>
        <dbReference type="ARBA" id="ARBA00022692"/>
    </source>
</evidence>
<dbReference type="InterPro" id="IPR037066">
    <property type="entry name" value="Plug_dom_sf"/>
</dbReference>
<keyword evidence="8" id="KW-0408">Iron</keyword>
<proteinExistence type="inferred from homology"/>
<evidence type="ECO:0000259" key="17">
    <source>
        <dbReference type="Pfam" id="PF00593"/>
    </source>
</evidence>
<feature type="domain" description="TonB-dependent receptor-like beta-barrel" evidence="17">
    <location>
        <begin position="326"/>
        <end position="827"/>
    </location>
</feature>
<evidence type="ECO:0000259" key="18">
    <source>
        <dbReference type="Pfam" id="PF07715"/>
    </source>
</evidence>
<comment type="similarity">
    <text evidence="2 14 15">Belongs to the TonB-dependent receptor family.</text>
</comment>
<evidence type="ECO:0000256" key="9">
    <source>
        <dbReference type="ARBA" id="ARBA00023065"/>
    </source>
</evidence>
<keyword evidence="11 14" id="KW-0472">Membrane</keyword>
<evidence type="ECO:0000313" key="20">
    <source>
        <dbReference type="Proteomes" id="UP000632273"/>
    </source>
</evidence>
<evidence type="ECO:0000256" key="15">
    <source>
        <dbReference type="RuleBase" id="RU003357"/>
    </source>
</evidence>
<dbReference type="SUPFAM" id="SSF56935">
    <property type="entry name" value="Porins"/>
    <property type="match status" value="1"/>
</dbReference>
<dbReference type="Gene3D" id="2.170.130.10">
    <property type="entry name" value="TonB-dependent receptor, plug domain"/>
    <property type="match status" value="1"/>
</dbReference>
<evidence type="ECO:0000256" key="3">
    <source>
        <dbReference type="ARBA" id="ARBA00022448"/>
    </source>
</evidence>
<keyword evidence="7 16" id="KW-0732">Signal</keyword>
<evidence type="ECO:0000256" key="14">
    <source>
        <dbReference type="PROSITE-ProRule" id="PRU01360"/>
    </source>
</evidence>
<dbReference type="CDD" id="cd01347">
    <property type="entry name" value="ligand_gated_channel"/>
    <property type="match status" value="1"/>
</dbReference>
<dbReference type="Gene3D" id="2.40.170.20">
    <property type="entry name" value="TonB-dependent receptor, beta-barrel domain"/>
    <property type="match status" value="1"/>
</dbReference>
<dbReference type="InterPro" id="IPR000531">
    <property type="entry name" value="Beta-barrel_TonB"/>
</dbReference>
<evidence type="ECO:0000256" key="2">
    <source>
        <dbReference type="ARBA" id="ARBA00009810"/>
    </source>
</evidence>
<gene>
    <name evidence="19" type="primary">fhuA</name>
    <name evidence="19" type="ORF">GCM10011383_36300</name>
</gene>
<protein>
    <submittedName>
        <fullName evidence="19">TonB-dependent receptor</fullName>
    </submittedName>
</protein>
<feature type="chain" id="PRO_5046651949" evidence="16">
    <location>
        <begin position="23"/>
        <end position="857"/>
    </location>
</feature>
<keyword evidence="12 19" id="KW-0675">Receptor</keyword>
<dbReference type="InterPro" id="IPR010105">
    <property type="entry name" value="TonB_sidphr_rcpt"/>
</dbReference>
<feature type="signal peptide" evidence="16">
    <location>
        <begin position="1"/>
        <end position="22"/>
    </location>
</feature>
<evidence type="ECO:0000256" key="1">
    <source>
        <dbReference type="ARBA" id="ARBA00004571"/>
    </source>
</evidence>
<dbReference type="InterPro" id="IPR039426">
    <property type="entry name" value="TonB-dep_rcpt-like"/>
</dbReference>
<keyword evidence="4 14" id="KW-1134">Transmembrane beta strand</keyword>
<evidence type="ECO:0000256" key="10">
    <source>
        <dbReference type="ARBA" id="ARBA00023077"/>
    </source>
</evidence>
<dbReference type="Pfam" id="PF07715">
    <property type="entry name" value="Plug"/>
    <property type="match status" value="1"/>
</dbReference>
<keyword evidence="9" id="KW-0406">Ion transport</keyword>
<evidence type="ECO:0000256" key="5">
    <source>
        <dbReference type="ARBA" id="ARBA00022496"/>
    </source>
</evidence>
<keyword evidence="5" id="KW-0410">Iron transport</keyword>
<comment type="caution">
    <text evidence="19">The sequence shown here is derived from an EMBL/GenBank/DDBJ whole genome shotgun (WGS) entry which is preliminary data.</text>
</comment>
<keyword evidence="3 14" id="KW-0813">Transport</keyword>
<dbReference type="Pfam" id="PF13715">
    <property type="entry name" value="CarbopepD_reg_2"/>
    <property type="match status" value="1"/>
</dbReference>
<evidence type="ECO:0000256" key="8">
    <source>
        <dbReference type="ARBA" id="ARBA00023004"/>
    </source>
</evidence>
<organism evidence="19 20">
    <name type="scientific">Hymenobacter cavernae</name>
    <dbReference type="NCBI Taxonomy" id="2044852"/>
    <lineage>
        <taxon>Bacteria</taxon>
        <taxon>Pseudomonadati</taxon>
        <taxon>Bacteroidota</taxon>
        <taxon>Cytophagia</taxon>
        <taxon>Cytophagales</taxon>
        <taxon>Hymenobacteraceae</taxon>
        <taxon>Hymenobacter</taxon>
    </lineage>
</organism>
<dbReference type="InterPro" id="IPR012910">
    <property type="entry name" value="Plug_dom"/>
</dbReference>
<accession>A0ABQ1UNC3</accession>
<dbReference type="Pfam" id="PF00593">
    <property type="entry name" value="TonB_dep_Rec_b-barrel"/>
    <property type="match status" value="1"/>
</dbReference>
<evidence type="ECO:0000256" key="7">
    <source>
        <dbReference type="ARBA" id="ARBA00022729"/>
    </source>
</evidence>
<evidence type="ECO:0000256" key="4">
    <source>
        <dbReference type="ARBA" id="ARBA00022452"/>
    </source>
</evidence>
<comment type="subcellular location">
    <subcellularLocation>
        <location evidence="1 14">Cell outer membrane</location>
        <topology evidence="1 14">Multi-pass membrane protein</topology>
    </subcellularLocation>
</comment>
<name>A0ABQ1UNC3_9BACT</name>
<evidence type="ECO:0000256" key="11">
    <source>
        <dbReference type="ARBA" id="ARBA00023136"/>
    </source>
</evidence>
<dbReference type="SUPFAM" id="SSF49464">
    <property type="entry name" value="Carboxypeptidase regulatory domain-like"/>
    <property type="match status" value="1"/>
</dbReference>
<dbReference type="RefSeq" id="WP_188815472.1">
    <property type="nucleotide sequence ID" value="NZ_BMHT01000007.1"/>
</dbReference>
<sequence length="857" mass="93516">MPSSTPLLPFLLLLGLPLATQAQHELAMITPPSRVIDHSEVPDKNKGILAGKVTTNDGQPAEQVGILIKGTSLGTNTGADGRFRLALPAGNQVVVVSYLGVAPQEFNVTIVAGETLTLPTMQLAQSAQQLSEVTVTETRTINQRPTSVGKMPVRPFDLPQSVVTVNQETLEQQQVLRLSDAIVNVSGIYVTSTTGGTQEELGSRGFAYGSTNTFKNGVRFNNGVMPEASSLESMEVLKGSAAILYGNVGPGGVLNLVTKKPRFERGGSVSFRTGSFGLVKPIVDVYGAVGQSEKVAYRLNGTYERADSYRDGVQSNRMYVNPSLLFKLTPKTNLVLEGDYLRDSRTPDFGIGAIDYNIIESRSRFLNVPGAKNATTQTSATATLTSRLNDTWQIRSVAGFQRYDNEQRSGSRPVGINNGTMPEIRRGTTVVSPAHSKASLYGDMQRSLNRSKTAENYYLAELDLTGNFRTGFLGHTLLVGADADQYNTNSLSYTAQAYDSINILDRSKELGAPANRASGFDKLAYNQRTLGNTRRAGFYAQDLLSFSDKVKALVGLRWSYQETPSDVYTYAKATDGTQTITVKQNRRYDDAFSPRLGLVYQPVKNTSLFASYSNSFSPQSNTSTDNQGNALPPSLIDQYEVGIKNDLFHGLLSANVTAYKIVNSNQVQTILVGAPNYNPNLPSAQELAGQVTSKGVEVDVQSKPYLGWTFIAGYSYNNTAYTKSNIYENGSRLRYNPAHTANLSLFYNFSNSFDDNTFLRGLTAGVTGYYVGDKVAGRNPRTFVNGQPINASADTYKLISIPNYMLFDASLGYSYERFSVRLKLANILDELSYNLHDDNSVNPIAPRNFSATLSYKL</sequence>
<dbReference type="EMBL" id="BMHT01000007">
    <property type="protein sequence ID" value="GGF21390.1"/>
    <property type="molecule type" value="Genomic_DNA"/>
</dbReference>
<dbReference type="NCBIfam" id="TIGR01783">
    <property type="entry name" value="TonB-siderophor"/>
    <property type="match status" value="1"/>
</dbReference>
<keyword evidence="10 15" id="KW-0798">TonB box</keyword>
<evidence type="ECO:0000256" key="16">
    <source>
        <dbReference type="SAM" id="SignalP"/>
    </source>
</evidence>